<feature type="domain" description="Mediator complex subunit MED14 N-terminal" evidence="13">
    <location>
        <begin position="76"/>
        <end position="286"/>
    </location>
</feature>
<dbReference type="InterPro" id="IPR055122">
    <property type="entry name" value="Med14_N"/>
</dbReference>
<evidence type="ECO:0000256" key="10">
    <source>
        <dbReference type="ARBA" id="ARBA00032007"/>
    </source>
</evidence>
<accession>A0A5M9MXC6</accession>
<sequence length="1102" mass="122580">MDNTNVVGAGQGIEARNGLSPSPVGTDQYVLSIDPKKGSMHVNGATQVMEDGEKQAKTTLRLNKGPPELPHVTQGFFPFSKLVNRSVQQCWNDLSDLLAELADVQMPSHDASSSSLPTNGKLFVNQSSENIQKKLRILDFVHAKRAEFIKLLVLSQWSRQAAGVSKLIDLQNFIRTRHQAYVGALQWTGDMKRDLVQAQVANPDLKTALEVLSKAKIVSMPDLGYKPLRPLTAKCTLKKLKKIDKIIATRLTLCDVIPRPFQTYRVHDGRVTFIVSGEFELDLSIGKEDESSQFYFVDIRFLFHPSSSVPQGRLFNELDIKVNDVLRHSGLIGCFDMLHNLVLINKISILFKQAMELAKGLWSDVLHIELLHRTLVVHYWALKPGSKSWVEIGIKSGRPKYQSHSHKVPYLGLRWMRDGQEVESGDIEFDTENLSMENILRSVLALHISHILYSAHKILSKSFVFASGLLSLRSQLSGTEPGDCQLDVQLTTSKYLRVSIEPMSGSHILSASPSTLVRMDIERSHDRQYADDIVSRVSRLRCIAAIEEIESHVKMLGFESVNPRGLKIDMRKVFPANVVRFSFFWHHFWERTWAVAVTSSMDGDNWWVVQLLPPTSANSHSAFDTSAQNHFSPRSAQIISSTLSPVQQPINCTSSADIEHCLSGILAVYANARYLADVQSIDFYPVLHRLMIGSNLQVPDIFIRYDMPNIPQALQLASPSRLKKGGLIKETIRVSFHGVDPRKKAAIMVAYGSLLVPAKVFNILRTTWDHSVVFSRRGNGFAIRLLAPAGRPVMASLLEKLQRLECVLSVLEVLQRKKMSPQSLSLSHVAFKYGPEKDLSASIDIGLSSPLFHEDAKSVNGVSQTDPLFCLRLGINFGCSNPHRRIQRSLTTILNRSSTDAGLDAVTELLSLTLPLLQAVDEIMNNPSHKGPLKVQVIARNAKAFIIHYPIQELRFQLVASQHLGHMVWTLRDKSSSHDLSNKELRSSDSWKRLYSSRGDGWRGLGNGVIAEVDKIGNLISELDRYFSSSSRDHLGPKNSGADTTSIGLSNSAESQTVQLGGAEGTESMSQAGLTPTTRMSGEHMQSMAGPIPQNTDIIMID</sequence>
<evidence type="ECO:0000256" key="3">
    <source>
        <dbReference type="ARBA" id="ARBA00011837"/>
    </source>
</evidence>
<dbReference type="GO" id="GO:0006357">
    <property type="term" value="P:regulation of transcription by RNA polymerase II"/>
    <property type="evidence" value="ECO:0007669"/>
    <property type="project" value="InterPro"/>
</dbReference>
<gene>
    <name evidence="14" type="primary">RGR1</name>
    <name evidence="14" type="ORF">ATNIH1004_002694</name>
</gene>
<evidence type="ECO:0000256" key="2">
    <source>
        <dbReference type="ARBA" id="ARBA00007813"/>
    </source>
</evidence>
<dbReference type="GeneID" id="54325396"/>
<dbReference type="Pfam" id="PF08638">
    <property type="entry name" value="Med14"/>
    <property type="match status" value="1"/>
</dbReference>
<feature type="compositionally biased region" description="Polar residues" evidence="12">
    <location>
        <begin position="1093"/>
        <end position="1102"/>
    </location>
</feature>
<comment type="subunit">
    <text evidence="3 11">Component of the Mediator complex.</text>
</comment>
<dbReference type="VEuPathDB" id="FungiDB:EYZ11_005023"/>
<comment type="caution">
    <text evidence="14">The sequence shown here is derived from an EMBL/GenBank/DDBJ whole genome shotgun (WGS) entry which is preliminary data.</text>
</comment>
<evidence type="ECO:0000259" key="13">
    <source>
        <dbReference type="Pfam" id="PF08638"/>
    </source>
</evidence>
<organism evidence="14 15">
    <name type="scientific">Aspergillus tanneri</name>
    <dbReference type="NCBI Taxonomy" id="1220188"/>
    <lineage>
        <taxon>Eukaryota</taxon>
        <taxon>Fungi</taxon>
        <taxon>Dikarya</taxon>
        <taxon>Ascomycota</taxon>
        <taxon>Pezizomycotina</taxon>
        <taxon>Eurotiomycetes</taxon>
        <taxon>Eurotiomycetidae</taxon>
        <taxon>Eurotiales</taxon>
        <taxon>Aspergillaceae</taxon>
        <taxon>Aspergillus</taxon>
        <taxon>Aspergillus subgen. Circumdati</taxon>
    </lineage>
</organism>
<dbReference type="VEuPathDB" id="FungiDB:EYZ11_005009"/>
<dbReference type="Proteomes" id="UP000324241">
    <property type="component" value="Unassembled WGS sequence"/>
</dbReference>
<reference evidence="14 15" key="1">
    <citation type="submission" date="2019-08" db="EMBL/GenBank/DDBJ databases">
        <title>The genome sequence of a newly discovered highly antifungal drug resistant Aspergillus species, Aspergillus tanneri NIH 1004.</title>
        <authorList>
            <person name="Mounaud S."/>
            <person name="Singh I."/>
            <person name="Joardar V."/>
            <person name="Pakala S."/>
            <person name="Pakala S."/>
            <person name="Venepally P."/>
            <person name="Chung J.K."/>
            <person name="Losada L."/>
            <person name="Nierman W.C."/>
        </authorList>
    </citation>
    <scope>NUCLEOTIDE SEQUENCE [LARGE SCALE GENOMIC DNA]</scope>
    <source>
        <strain evidence="14 15">NIH1004</strain>
    </source>
</reference>
<dbReference type="PANTHER" id="PTHR12809">
    <property type="entry name" value="MEDIATOR COMPLEX SUBUNIT"/>
    <property type="match status" value="1"/>
</dbReference>
<dbReference type="AlphaFoldDB" id="A0A5M9MXC6"/>
<keyword evidence="8 11" id="KW-0539">Nucleus</keyword>
<comment type="function">
    <text evidence="9 11">Component of the Mediator complex, a coactivator involved in the regulated transcription of nearly all RNA polymerase II-dependent genes. Mediator functions as a bridge to convey information from gene-specific regulatory proteins to the basal RNA polymerase II transcription machinery. Mediator is recruited to promoters by direct interactions with regulatory proteins and serves as a scaffold for the assembly of a functional preinitiation complex with RNA polymerase II and the general transcription factors.</text>
</comment>
<dbReference type="GO" id="GO:0016592">
    <property type="term" value="C:mediator complex"/>
    <property type="evidence" value="ECO:0007669"/>
    <property type="project" value="UniProtKB-UniRule"/>
</dbReference>
<dbReference type="GO" id="GO:0003712">
    <property type="term" value="F:transcription coregulator activity"/>
    <property type="evidence" value="ECO:0007669"/>
    <property type="project" value="UniProtKB-UniRule"/>
</dbReference>
<comment type="similarity">
    <text evidence="2 11">Belongs to the Mediator complex subunit 14 family.</text>
</comment>
<evidence type="ECO:0000256" key="9">
    <source>
        <dbReference type="ARBA" id="ARBA00025687"/>
    </source>
</evidence>
<protein>
    <recommendedName>
        <fullName evidence="4 11">Mediator of RNA polymerase II transcription subunit 14</fullName>
    </recommendedName>
    <alternativeName>
        <fullName evidence="10 11">Mediator complex subunit 14</fullName>
    </alternativeName>
</protein>
<evidence type="ECO:0000256" key="5">
    <source>
        <dbReference type="ARBA" id="ARBA00023015"/>
    </source>
</evidence>
<dbReference type="EMBL" id="QUQM01000001">
    <property type="protein sequence ID" value="KAA8650014.1"/>
    <property type="molecule type" value="Genomic_DNA"/>
</dbReference>
<feature type="region of interest" description="Disordered" evidence="12">
    <location>
        <begin position="1"/>
        <end position="21"/>
    </location>
</feature>
<evidence type="ECO:0000256" key="8">
    <source>
        <dbReference type="ARBA" id="ARBA00023242"/>
    </source>
</evidence>
<dbReference type="Pfam" id="PF26204">
    <property type="entry name" value="Med14_fung"/>
    <property type="match status" value="1"/>
</dbReference>
<evidence type="ECO:0000256" key="6">
    <source>
        <dbReference type="ARBA" id="ARBA00023159"/>
    </source>
</evidence>
<dbReference type="OrthoDB" id="205099at2759"/>
<evidence type="ECO:0000256" key="1">
    <source>
        <dbReference type="ARBA" id="ARBA00004123"/>
    </source>
</evidence>
<dbReference type="InterPro" id="IPR013947">
    <property type="entry name" value="Mediator_Med14"/>
</dbReference>
<evidence type="ECO:0000256" key="7">
    <source>
        <dbReference type="ARBA" id="ARBA00023163"/>
    </source>
</evidence>
<evidence type="ECO:0000256" key="4">
    <source>
        <dbReference type="ARBA" id="ARBA00019619"/>
    </source>
</evidence>
<evidence type="ECO:0000313" key="15">
    <source>
        <dbReference type="Proteomes" id="UP000324241"/>
    </source>
</evidence>
<proteinExistence type="inferred from homology"/>
<name>A0A5M9MXC6_9EURO</name>
<evidence type="ECO:0000256" key="12">
    <source>
        <dbReference type="SAM" id="MobiDB-lite"/>
    </source>
</evidence>
<feature type="region of interest" description="Disordered" evidence="12">
    <location>
        <begin position="1054"/>
        <end position="1102"/>
    </location>
</feature>
<keyword evidence="7 11" id="KW-0804">Transcription</keyword>
<keyword evidence="5 11" id="KW-0805">Transcription regulation</keyword>
<dbReference type="GO" id="GO:0070847">
    <property type="term" value="C:core mediator complex"/>
    <property type="evidence" value="ECO:0007669"/>
    <property type="project" value="TreeGrafter"/>
</dbReference>
<evidence type="ECO:0000256" key="11">
    <source>
        <dbReference type="RuleBase" id="RU365082"/>
    </source>
</evidence>
<dbReference type="PANTHER" id="PTHR12809:SF2">
    <property type="entry name" value="MEDIATOR OF RNA POLYMERASE II TRANSCRIPTION SUBUNIT 14"/>
    <property type="match status" value="1"/>
</dbReference>
<feature type="compositionally biased region" description="Polar residues" evidence="12">
    <location>
        <begin position="1067"/>
        <end position="1080"/>
    </location>
</feature>
<evidence type="ECO:0000313" key="14">
    <source>
        <dbReference type="EMBL" id="KAA8650014.1"/>
    </source>
</evidence>
<dbReference type="RefSeq" id="XP_033429375.1">
    <property type="nucleotide sequence ID" value="XM_033567380.1"/>
</dbReference>
<keyword evidence="6 11" id="KW-0010">Activator</keyword>
<comment type="subcellular location">
    <subcellularLocation>
        <location evidence="1 11">Nucleus</location>
    </subcellularLocation>
</comment>